<evidence type="ECO:0000313" key="4">
    <source>
        <dbReference type="Proteomes" id="UP000596661"/>
    </source>
</evidence>
<feature type="compositionally biased region" description="Acidic residues" evidence="1">
    <location>
        <begin position="12"/>
        <end position="22"/>
    </location>
</feature>
<dbReference type="Gramene" id="evm.model.10.894">
    <property type="protein sequence ID" value="cds.evm.model.10.894"/>
    <property type="gene ID" value="evm.TU.10.894"/>
</dbReference>
<feature type="compositionally biased region" description="Polar residues" evidence="1">
    <location>
        <begin position="1"/>
        <end position="10"/>
    </location>
</feature>
<dbReference type="AlphaFoldDB" id="A0A803QQV3"/>
<protein>
    <recommendedName>
        <fullName evidence="2">Zinc knuckle CX2CX4HX4C domain-containing protein</fullName>
    </recommendedName>
</protein>
<dbReference type="EnsemblPlants" id="evm.model.10.894">
    <property type="protein sequence ID" value="cds.evm.model.10.894"/>
    <property type="gene ID" value="evm.TU.10.894"/>
</dbReference>
<dbReference type="EMBL" id="UZAU01000813">
    <property type="status" value="NOT_ANNOTATED_CDS"/>
    <property type="molecule type" value="Genomic_DNA"/>
</dbReference>
<keyword evidence="4" id="KW-1185">Reference proteome</keyword>
<evidence type="ECO:0000259" key="2">
    <source>
        <dbReference type="Pfam" id="PF14392"/>
    </source>
</evidence>
<name>A0A803QQV3_CANSA</name>
<feature type="domain" description="Zinc knuckle CX2CX4HX4C" evidence="2">
    <location>
        <begin position="107"/>
        <end position="155"/>
    </location>
</feature>
<sequence>MTLKQKSTLSELPEEPEEDVGEEPSAFLAVKLLTNRHFNEVAFKKWLHQMWPEHYSINVLVKEPNFFTVEFGCFVTVEMLTSTPFWIEVFGIPFLDRSRALARKLEIDVTQPLHRGACFHFANMATPVWLEFRYKNLPDFCHYCGSLSHIVNHCAEFVAKYDSSSVPPSLRYDHTLGAKVHITSNPLYIATTPATLRPKIFHPHLLDTHQLVCVPKGQSTPTHAYNAPLQIMVFNTSVKLVWFQ</sequence>
<dbReference type="Proteomes" id="UP000596661">
    <property type="component" value="Unassembled WGS sequence"/>
</dbReference>
<dbReference type="Pfam" id="PF14392">
    <property type="entry name" value="zf-CCHC_4"/>
    <property type="match status" value="1"/>
</dbReference>
<accession>A0A803QQV3</accession>
<evidence type="ECO:0000256" key="1">
    <source>
        <dbReference type="SAM" id="MobiDB-lite"/>
    </source>
</evidence>
<feature type="region of interest" description="Disordered" evidence="1">
    <location>
        <begin position="1"/>
        <end position="23"/>
    </location>
</feature>
<dbReference type="InterPro" id="IPR025836">
    <property type="entry name" value="Zn_knuckle_CX2CX4HX4C"/>
</dbReference>
<proteinExistence type="predicted"/>
<organism evidence="3 4">
    <name type="scientific">Cannabis sativa</name>
    <name type="common">Hemp</name>
    <name type="synonym">Marijuana</name>
    <dbReference type="NCBI Taxonomy" id="3483"/>
    <lineage>
        <taxon>Eukaryota</taxon>
        <taxon>Viridiplantae</taxon>
        <taxon>Streptophyta</taxon>
        <taxon>Embryophyta</taxon>
        <taxon>Tracheophyta</taxon>
        <taxon>Spermatophyta</taxon>
        <taxon>Magnoliopsida</taxon>
        <taxon>eudicotyledons</taxon>
        <taxon>Gunneridae</taxon>
        <taxon>Pentapetalae</taxon>
        <taxon>rosids</taxon>
        <taxon>fabids</taxon>
        <taxon>Rosales</taxon>
        <taxon>Cannabaceae</taxon>
        <taxon>Cannabis</taxon>
    </lineage>
</organism>
<evidence type="ECO:0000313" key="3">
    <source>
        <dbReference type="EnsemblPlants" id="cds.evm.model.10.894"/>
    </source>
</evidence>
<reference evidence="3" key="1">
    <citation type="submission" date="2021-03" db="UniProtKB">
        <authorList>
            <consortium name="EnsemblPlants"/>
        </authorList>
    </citation>
    <scope>IDENTIFICATION</scope>
</reference>